<feature type="transmembrane region" description="Helical" evidence="1">
    <location>
        <begin position="153"/>
        <end position="170"/>
    </location>
</feature>
<feature type="transmembrane region" description="Helical" evidence="1">
    <location>
        <begin position="224"/>
        <end position="242"/>
    </location>
</feature>
<feature type="transmembrane region" description="Helical" evidence="1">
    <location>
        <begin position="66"/>
        <end position="85"/>
    </location>
</feature>
<feature type="transmembrane region" description="Helical" evidence="1">
    <location>
        <begin position="194"/>
        <end position="218"/>
    </location>
</feature>
<feature type="transmembrane region" description="Helical" evidence="1">
    <location>
        <begin position="12"/>
        <end position="32"/>
    </location>
</feature>
<dbReference type="InterPro" id="IPR011701">
    <property type="entry name" value="MFS"/>
</dbReference>
<sequence length="372" mass="42600">MFNKKFQLLFTFYTSYIWFIIFSTSIFPTHFLAQQLSLQQMLLGVVLKFVAQIILLLTLTTFTSRISWRLALVSSLISIFLSISIKSSFQFYIAAVIGGFAMFFFYTFYNIAHFMNSPQEKKGHSSALMFIVPSFIGIFAPLLAGYIAQENLIFLWIVSLVSFAIAFYLVRFQENFQLSYTVGEAIREIKTTRVFLFLEGIWEAVPFGIIPIYTLYFIQTPLKYGMFLSYLAVVSIIANFALGKITDKLQKRIVFLYPLTIIMACTTLLFAVVKSNLVSWLVLTGIIQFFLPLFWNVSTAMVIDSHSNLQRAIPGREIILAMGRILGLSLAFISFSVEKSPHYIFIILGLILFLYPIQLFWNTNVAKTHSYV</sequence>
<dbReference type="Pfam" id="PF07690">
    <property type="entry name" value="MFS_1"/>
    <property type="match status" value="1"/>
</dbReference>
<feature type="transmembrane region" description="Helical" evidence="1">
    <location>
        <begin position="278"/>
        <end position="297"/>
    </location>
</feature>
<feature type="transmembrane region" description="Helical" evidence="1">
    <location>
        <begin position="254"/>
        <end position="272"/>
    </location>
</feature>
<feature type="transmembrane region" description="Helical" evidence="1">
    <location>
        <begin position="343"/>
        <end position="361"/>
    </location>
</feature>
<feature type="transmembrane region" description="Helical" evidence="1">
    <location>
        <begin position="38"/>
        <end position="59"/>
    </location>
</feature>
<evidence type="ECO:0000313" key="3">
    <source>
        <dbReference type="Proteomes" id="UP000229497"/>
    </source>
</evidence>
<reference evidence="2 3" key="1">
    <citation type="submission" date="2017-09" db="EMBL/GenBank/DDBJ databases">
        <title>Depth-based differentiation of microbial function through sediment-hosted aquifers and enrichment of novel symbionts in the deep terrestrial subsurface.</title>
        <authorList>
            <person name="Probst A.J."/>
            <person name="Ladd B."/>
            <person name="Jarett J.K."/>
            <person name="Geller-Mcgrath D.E."/>
            <person name="Sieber C.M."/>
            <person name="Emerson J.B."/>
            <person name="Anantharaman K."/>
            <person name="Thomas B.C."/>
            <person name="Malmstrom R."/>
            <person name="Stieglmeier M."/>
            <person name="Klingl A."/>
            <person name="Woyke T."/>
            <person name="Ryan C.M."/>
            <person name="Banfield J.F."/>
        </authorList>
    </citation>
    <scope>NUCLEOTIDE SEQUENCE [LARGE SCALE GENOMIC DNA]</scope>
    <source>
        <strain evidence="2">CG11_big_fil_rev_8_21_14_0_20_37_16</strain>
    </source>
</reference>
<dbReference type="GO" id="GO:0022857">
    <property type="term" value="F:transmembrane transporter activity"/>
    <property type="evidence" value="ECO:0007669"/>
    <property type="project" value="InterPro"/>
</dbReference>
<gene>
    <name evidence="2" type="ORF">COV87_01120</name>
</gene>
<proteinExistence type="predicted"/>
<dbReference type="Gene3D" id="1.20.1250.20">
    <property type="entry name" value="MFS general substrate transporter like domains"/>
    <property type="match status" value="2"/>
</dbReference>
<keyword evidence="1" id="KW-0812">Transmembrane</keyword>
<organism evidence="2 3">
    <name type="scientific">Candidatus Roizmanbacteria bacterium CG11_big_fil_rev_8_21_14_0_20_37_16</name>
    <dbReference type="NCBI Taxonomy" id="1974857"/>
    <lineage>
        <taxon>Bacteria</taxon>
        <taxon>Candidatus Roizmaniibacteriota</taxon>
    </lineage>
</organism>
<evidence type="ECO:0008006" key="4">
    <source>
        <dbReference type="Google" id="ProtNLM"/>
    </source>
</evidence>
<keyword evidence="1" id="KW-1133">Transmembrane helix</keyword>
<keyword evidence="1" id="KW-0472">Membrane</keyword>
<feature type="transmembrane region" description="Helical" evidence="1">
    <location>
        <begin position="127"/>
        <end position="147"/>
    </location>
</feature>
<evidence type="ECO:0000313" key="2">
    <source>
        <dbReference type="EMBL" id="PIQ71835.1"/>
    </source>
</evidence>
<feature type="transmembrane region" description="Helical" evidence="1">
    <location>
        <begin position="91"/>
        <end position="115"/>
    </location>
</feature>
<dbReference type="SUPFAM" id="SSF103473">
    <property type="entry name" value="MFS general substrate transporter"/>
    <property type="match status" value="2"/>
</dbReference>
<dbReference type="InterPro" id="IPR036259">
    <property type="entry name" value="MFS_trans_sf"/>
</dbReference>
<protein>
    <recommendedName>
        <fullName evidence="4">Major facilitator superfamily (MFS) profile domain-containing protein</fullName>
    </recommendedName>
</protein>
<feature type="transmembrane region" description="Helical" evidence="1">
    <location>
        <begin position="318"/>
        <end position="337"/>
    </location>
</feature>
<name>A0A2H0KKS0_9BACT</name>
<evidence type="ECO:0000256" key="1">
    <source>
        <dbReference type="SAM" id="Phobius"/>
    </source>
</evidence>
<dbReference type="AlphaFoldDB" id="A0A2H0KKS0"/>
<dbReference type="Proteomes" id="UP000229497">
    <property type="component" value="Unassembled WGS sequence"/>
</dbReference>
<dbReference type="EMBL" id="PCVK01000032">
    <property type="protein sequence ID" value="PIQ71835.1"/>
    <property type="molecule type" value="Genomic_DNA"/>
</dbReference>
<comment type="caution">
    <text evidence="2">The sequence shown here is derived from an EMBL/GenBank/DDBJ whole genome shotgun (WGS) entry which is preliminary data.</text>
</comment>
<accession>A0A2H0KKS0</accession>